<dbReference type="Proteomes" id="UP000037035">
    <property type="component" value="Unassembled WGS sequence"/>
</dbReference>
<feature type="region of interest" description="Disordered" evidence="1">
    <location>
        <begin position="271"/>
        <end position="308"/>
    </location>
</feature>
<dbReference type="OrthoDB" id="2507729at2759"/>
<feature type="compositionally biased region" description="Basic and acidic residues" evidence="1">
    <location>
        <begin position="194"/>
        <end position="205"/>
    </location>
</feature>
<organism evidence="2 3">
    <name type="scientific">Puccinia sorghi</name>
    <dbReference type="NCBI Taxonomy" id="27349"/>
    <lineage>
        <taxon>Eukaryota</taxon>
        <taxon>Fungi</taxon>
        <taxon>Dikarya</taxon>
        <taxon>Basidiomycota</taxon>
        <taxon>Pucciniomycotina</taxon>
        <taxon>Pucciniomycetes</taxon>
        <taxon>Pucciniales</taxon>
        <taxon>Pucciniaceae</taxon>
        <taxon>Puccinia</taxon>
    </lineage>
</organism>
<dbReference type="EMBL" id="LAVV01007217">
    <property type="protein sequence ID" value="KNZ56688.1"/>
    <property type="molecule type" value="Genomic_DNA"/>
</dbReference>
<protein>
    <submittedName>
        <fullName evidence="2">Uncharacterized protein</fullName>
    </submittedName>
</protein>
<comment type="caution">
    <text evidence="2">The sequence shown here is derived from an EMBL/GenBank/DDBJ whole genome shotgun (WGS) entry which is preliminary data.</text>
</comment>
<keyword evidence="3" id="KW-1185">Reference proteome</keyword>
<feature type="region of interest" description="Disordered" evidence="1">
    <location>
        <begin position="90"/>
        <end position="118"/>
    </location>
</feature>
<feature type="region of interest" description="Disordered" evidence="1">
    <location>
        <begin position="192"/>
        <end position="228"/>
    </location>
</feature>
<reference evidence="2 3" key="1">
    <citation type="submission" date="2015-08" db="EMBL/GenBank/DDBJ databases">
        <title>Next Generation Sequencing and Analysis of the Genome of Puccinia sorghi L Schw, the Causal Agent of Maize Common Rust.</title>
        <authorList>
            <person name="Rochi L."/>
            <person name="Burguener G."/>
            <person name="Darino M."/>
            <person name="Turjanski A."/>
            <person name="Kreff E."/>
            <person name="Dieguez M.J."/>
            <person name="Sacco F."/>
        </authorList>
    </citation>
    <scope>NUCLEOTIDE SEQUENCE [LARGE SCALE GENOMIC DNA]</scope>
    <source>
        <strain evidence="2 3">RO10H11247</strain>
    </source>
</reference>
<evidence type="ECO:0000256" key="1">
    <source>
        <dbReference type="SAM" id="MobiDB-lite"/>
    </source>
</evidence>
<accession>A0A0L6V7E9</accession>
<name>A0A0L6V7E9_9BASI</name>
<evidence type="ECO:0000313" key="2">
    <source>
        <dbReference type="EMBL" id="KNZ56688.1"/>
    </source>
</evidence>
<evidence type="ECO:0000313" key="3">
    <source>
        <dbReference type="Proteomes" id="UP000037035"/>
    </source>
</evidence>
<sequence length="327" mass="36621">MVNRSGNEGCQGNAWESLEMIGVDKRVPQCADYHQNPIRQREASDGEDLIQEDFCGITSILSDLDDESTTTEDHQDQAIQQGYNINILAKKHPPETSPDQPSGTAPKKPYHSHQSISHTLPKKLLRLHLTPNKPDHRMHPATTIILNKSGYEAYHPFVNSSDFQHDNHQDVYHRNRTVKPLIDHLENSQAVKFSPERCDRDESAHPKPHRGFKNRASQQTHPEGKGCTGEHCCGDCGDCESKGGGMQEDEAALSVNLKYIRSSTFPTKNSILHSHPLSQASSSSNSSSLNLDHTSSTSQSRHHSHFQQFKTPFRNLVLGQDDLLRSN</sequence>
<gene>
    <name evidence="2" type="ORF">VP01_2342g3</name>
</gene>
<dbReference type="VEuPathDB" id="FungiDB:VP01_2342g3"/>
<proteinExistence type="predicted"/>
<dbReference type="AlphaFoldDB" id="A0A0L6V7E9"/>
<feature type="compositionally biased region" description="Low complexity" evidence="1">
    <location>
        <begin position="272"/>
        <end position="299"/>
    </location>
</feature>